<keyword evidence="3" id="KW-1185">Reference proteome</keyword>
<comment type="caution">
    <text evidence="2">The sequence shown here is derived from an EMBL/GenBank/DDBJ whole genome shotgun (WGS) entry which is preliminary data.</text>
</comment>
<proteinExistence type="predicted"/>
<dbReference type="OrthoDB" id="24415at2"/>
<organism evidence="2 3">
    <name type="scientific">Meiothermus granaticius NBRC 107808</name>
    <dbReference type="NCBI Taxonomy" id="1227551"/>
    <lineage>
        <taxon>Bacteria</taxon>
        <taxon>Thermotogati</taxon>
        <taxon>Deinococcota</taxon>
        <taxon>Deinococci</taxon>
        <taxon>Thermales</taxon>
        <taxon>Thermaceae</taxon>
        <taxon>Meiothermus</taxon>
    </lineage>
</organism>
<dbReference type="AlphaFoldDB" id="A0A399FC48"/>
<keyword evidence="1" id="KW-0732">Signal</keyword>
<protein>
    <recommendedName>
        <fullName evidence="4">DUF3352 domain-containing protein</fullName>
    </recommendedName>
</protein>
<name>A0A399FC48_9DEIN</name>
<evidence type="ECO:0000256" key="1">
    <source>
        <dbReference type="SAM" id="SignalP"/>
    </source>
</evidence>
<accession>A0A399FC48</accession>
<reference evidence="2 3" key="1">
    <citation type="submission" date="2018-08" db="EMBL/GenBank/DDBJ databases">
        <title>Meiothermus granaticius genome AF-68 sequencing project.</title>
        <authorList>
            <person name="Da Costa M.S."/>
            <person name="Albuquerque L."/>
            <person name="Raposo P."/>
            <person name="Froufe H.J.C."/>
            <person name="Barroso C.S."/>
            <person name="Egas C."/>
        </authorList>
    </citation>
    <scope>NUCLEOTIDE SEQUENCE [LARGE SCALE GENOMIC DNA]</scope>
    <source>
        <strain evidence="2 3">AF-68</strain>
    </source>
</reference>
<feature type="chain" id="PRO_5030071920" description="DUF3352 domain-containing protein" evidence="1">
    <location>
        <begin position="18"/>
        <end position="474"/>
    </location>
</feature>
<dbReference type="RefSeq" id="WP_119356247.1">
    <property type="nucleotide sequence ID" value="NZ_BJXM01000002.1"/>
</dbReference>
<evidence type="ECO:0000313" key="3">
    <source>
        <dbReference type="Proteomes" id="UP000266178"/>
    </source>
</evidence>
<evidence type="ECO:0008006" key="4">
    <source>
        <dbReference type="Google" id="ProtNLM"/>
    </source>
</evidence>
<evidence type="ECO:0000313" key="2">
    <source>
        <dbReference type="EMBL" id="RIH93286.1"/>
    </source>
</evidence>
<dbReference type="Proteomes" id="UP000266178">
    <property type="component" value="Unassembled WGS sequence"/>
</dbReference>
<feature type="signal peptide" evidence="1">
    <location>
        <begin position="1"/>
        <end position="17"/>
    </location>
</feature>
<sequence length="474" mass="50243">MLRFLALLILLLGSSLAQSLLSLAPPGAVAGVSLGNLSNSRYLKGIAADWKESGMEALLKGEVRKEAGSDADLVGTFAGGAAVALYPDGFFLIARPNAAAMNLIRKNTKGLKPQAGWMVGGDKDALTGFSRDLVFIATPRIARLFLQNKRGLQAPISGDFLIWGAPPQNLIQSLQLPPRTNGAARVIRRFSFALKLTEGGYTSETRLEVNPAPDAAFASFFLPQGQPYDAGELPQGLSVSTGILDLAKLSRYLSAIAQELGAKVNLDLSAFGSRYATVNVQGPPPAPDGRSSDVLGHLLVYLEVKDPATAEANLLGLLQNLAAFATPQGQGGFKVLPPQGEFKAVQLGSIGKLYYKVEATRMVIATSTSALAAANGPTWKTDPNYQKFRVRIPANAVGYSFNDGGAALSMSAAQIGEMLPQTIGNQADAKFSRDLAKSLSNFMGRLAQRFGSGLSYSTVEGNTLIGRGFYEVRW</sequence>
<dbReference type="EMBL" id="QWLB01000007">
    <property type="protein sequence ID" value="RIH93286.1"/>
    <property type="molecule type" value="Genomic_DNA"/>
</dbReference>
<gene>
    <name evidence="2" type="ORF">Mgrana_00729</name>
</gene>